<gene>
    <name evidence="2" type="ORF">AVDCRST_MAG20-882</name>
</gene>
<name>A0A6J4HHG3_9ACTN</name>
<evidence type="ECO:0000256" key="1">
    <source>
        <dbReference type="SAM" id="Phobius"/>
    </source>
</evidence>
<protein>
    <submittedName>
        <fullName evidence="2">Uncharacterized protein</fullName>
    </submittedName>
</protein>
<evidence type="ECO:0000313" key="2">
    <source>
        <dbReference type="EMBL" id="CAA9223716.1"/>
    </source>
</evidence>
<organism evidence="2">
    <name type="scientific">uncultured Acidimicrobiales bacterium</name>
    <dbReference type="NCBI Taxonomy" id="310071"/>
    <lineage>
        <taxon>Bacteria</taxon>
        <taxon>Bacillati</taxon>
        <taxon>Actinomycetota</taxon>
        <taxon>Acidimicrobiia</taxon>
        <taxon>Acidimicrobiales</taxon>
        <taxon>environmental samples</taxon>
    </lineage>
</organism>
<dbReference type="EMBL" id="CADCSY010000035">
    <property type="protein sequence ID" value="CAA9223716.1"/>
    <property type="molecule type" value="Genomic_DNA"/>
</dbReference>
<accession>A0A6J4HHG3</accession>
<feature type="transmembrane region" description="Helical" evidence="1">
    <location>
        <begin position="36"/>
        <end position="54"/>
    </location>
</feature>
<keyword evidence="1" id="KW-0812">Transmembrane</keyword>
<feature type="transmembrane region" description="Helical" evidence="1">
    <location>
        <begin position="99"/>
        <end position="116"/>
    </location>
</feature>
<reference evidence="2" key="1">
    <citation type="submission" date="2020-02" db="EMBL/GenBank/DDBJ databases">
        <authorList>
            <person name="Meier V. D."/>
        </authorList>
    </citation>
    <scope>NUCLEOTIDE SEQUENCE</scope>
    <source>
        <strain evidence="2">AVDCRST_MAG20</strain>
    </source>
</reference>
<proteinExistence type="predicted"/>
<dbReference type="AlphaFoldDB" id="A0A6J4HHG3"/>
<keyword evidence="1" id="KW-0472">Membrane</keyword>
<sequence>MVALVLSTVLLVLGTAAVLAYARRRPPGKGVTWGEAMIAAVFVYLLMGLAYGIVPHQWLTYADNELGWRSDKIVYGPGNVLSNIPFTITYQVIRDIIAAGIYIVFLGGQIALWAIWQGRGKAKQRELATSSFGRPLVKGA</sequence>
<keyword evidence="1" id="KW-1133">Transmembrane helix</keyword>